<evidence type="ECO:0000313" key="3">
    <source>
        <dbReference type="Proteomes" id="UP000237000"/>
    </source>
</evidence>
<feature type="non-terminal residue" evidence="2">
    <location>
        <position position="1"/>
    </location>
</feature>
<dbReference type="InParanoid" id="A0A2P5C8Y7"/>
<dbReference type="AlphaFoldDB" id="A0A2P5C8Y7"/>
<name>A0A2P5C8Y7_TREOI</name>
<keyword evidence="3" id="KW-1185">Reference proteome</keyword>
<sequence length="67" mass="7470">SEPCCYLIVGWFLPSFVVGLPLWVFSWSALIIDTDQVMVFSFINLASLVLQSGVLPLNRCLARPRGL</sequence>
<accession>A0A2P5C8Y7</accession>
<feature type="transmembrane region" description="Helical" evidence="1">
    <location>
        <begin position="6"/>
        <end position="25"/>
    </location>
</feature>
<evidence type="ECO:0000256" key="1">
    <source>
        <dbReference type="SAM" id="Phobius"/>
    </source>
</evidence>
<gene>
    <name evidence="2" type="ORF">TorRG33x02_293570</name>
</gene>
<dbReference type="EMBL" id="JXTC01000396">
    <property type="protein sequence ID" value="PON57519.1"/>
    <property type="molecule type" value="Genomic_DNA"/>
</dbReference>
<keyword evidence="1" id="KW-1133">Transmembrane helix</keyword>
<evidence type="ECO:0000313" key="2">
    <source>
        <dbReference type="EMBL" id="PON57519.1"/>
    </source>
</evidence>
<reference evidence="3" key="1">
    <citation type="submission" date="2016-06" db="EMBL/GenBank/DDBJ databases">
        <title>Parallel loss of symbiosis genes in relatives of nitrogen-fixing non-legume Parasponia.</title>
        <authorList>
            <person name="Van Velzen R."/>
            <person name="Holmer R."/>
            <person name="Bu F."/>
            <person name="Rutten L."/>
            <person name="Van Zeijl A."/>
            <person name="Liu W."/>
            <person name="Santuari L."/>
            <person name="Cao Q."/>
            <person name="Sharma T."/>
            <person name="Shen D."/>
            <person name="Roswanjaya Y."/>
            <person name="Wardhani T."/>
            <person name="Kalhor M.S."/>
            <person name="Jansen J."/>
            <person name="Van den Hoogen J."/>
            <person name="Gungor B."/>
            <person name="Hartog M."/>
            <person name="Hontelez J."/>
            <person name="Verver J."/>
            <person name="Yang W.-C."/>
            <person name="Schijlen E."/>
            <person name="Repin R."/>
            <person name="Schilthuizen M."/>
            <person name="Schranz E."/>
            <person name="Heidstra R."/>
            <person name="Miyata K."/>
            <person name="Fedorova E."/>
            <person name="Kohlen W."/>
            <person name="Bisseling T."/>
            <person name="Smit S."/>
            <person name="Geurts R."/>
        </authorList>
    </citation>
    <scope>NUCLEOTIDE SEQUENCE [LARGE SCALE GENOMIC DNA]</scope>
    <source>
        <strain evidence="3">cv. RG33-2</strain>
    </source>
</reference>
<feature type="transmembrane region" description="Helical" evidence="1">
    <location>
        <begin position="37"/>
        <end position="57"/>
    </location>
</feature>
<keyword evidence="1" id="KW-0812">Transmembrane</keyword>
<protein>
    <submittedName>
        <fullName evidence="2">Uncharacterized protein</fullName>
    </submittedName>
</protein>
<keyword evidence="1" id="KW-0472">Membrane</keyword>
<comment type="caution">
    <text evidence="2">The sequence shown here is derived from an EMBL/GenBank/DDBJ whole genome shotgun (WGS) entry which is preliminary data.</text>
</comment>
<proteinExistence type="predicted"/>
<organism evidence="2 3">
    <name type="scientific">Trema orientale</name>
    <name type="common">Charcoal tree</name>
    <name type="synonym">Celtis orientalis</name>
    <dbReference type="NCBI Taxonomy" id="63057"/>
    <lineage>
        <taxon>Eukaryota</taxon>
        <taxon>Viridiplantae</taxon>
        <taxon>Streptophyta</taxon>
        <taxon>Embryophyta</taxon>
        <taxon>Tracheophyta</taxon>
        <taxon>Spermatophyta</taxon>
        <taxon>Magnoliopsida</taxon>
        <taxon>eudicotyledons</taxon>
        <taxon>Gunneridae</taxon>
        <taxon>Pentapetalae</taxon>
        <taxon>rosids</taxon>
        <taxon>fabids</taxon>
        <taxon>Rosales</taxon>
        <taxon>Cannabaceae</taxon>
        <taxon>Trema</taxon>
    </lineage>
</organism>
<dbReference type="Proteomes" id="UP000237000">
    <property type="component" value="Unassembled WGS sequence"/>
</dbReference>